<reference evidence="2" key="1">
    <citation type="journal article" date="2021" name="PeerJ">
        <title>Extensive microbial diversity within the chicken gut microbiome revealed by metagenomics and culture.</title>
        <authorList>
            <person name="Gilroy R."/>
            <person name="Ravi A."/>
            <person name="Getino M."/>
            <person name="Pursley I."/>
            <person name="Horton D.L."/>
            <person name="Alikhan N.F."/>
            <person name="Baker D."/>
            <person name="Gharbi K."/>
            <person name="Hall N."/>
            <person name="Watson M."/>
            <person name="Adriaenssens E.M."/>
            <person name="Foster-Nyarko E."/>
            <person name="Jarju S."/>
            <person name="Secka A."/>
            <person name="Antonio M."/>
            <person name="Oren A."/>
            <person name="Chaudhuri R.R."/>
            <person name="La Ragione R."/>
            <person name="Hildebrand F."/>
            <person name="Pallen M.J."/>
        </authorList>
    </citation>
    <scope>NUCLEOTIDE SEQUENCE</scope>
    <source>
        <strain evidence="2">ChiSxjej1B13-11762</strain>
    </source>
</reference>
<dbReference type="InterPro" id="IPR003848">
    <property type="entry name" value="DUF218"/>
</dbReference>
<dbReference type="EMBL" id="DXGF01000051">
    <property type="protein sequence ID" value="HIW83226.1"/>
    <property type="molecule type" value="Genomic_DNA"/>
</dbReference>
<comment type="caution">
    <text evidence="2">The sequence shown here is derived from an EMBL/GenBank/DDBJ whole genome shotgun (WGS) entry which is preliminary data.</text>
</comment>
<name>A0A9D1R7L7_9FIRM</name>
<proteinExistence type="predicted"/>
<reference evidence="2" key="2">
    <citation type="submission" date="2021-04" db="EMBL/GenBank/DDBJ databases">
        <authorList>
            <person name="Gilroy R."/>
        </authorList>
    </citation>
    <scope>NUCLEOTIDE SEQUENCE</scope>
    <source>
        <strain evidence="2">ChiSxjej1B13-11762</strain>
    </source>
</reference>
<gene>
    <name evidence="2" type="ORF">H9873_02750</name>
</gene>
<dbReference type="AlphaFoldDB" id="A0A9D1R7L7"/>
<sequence>MGRRGRTIIKLTLGCALFHLVVFSAVFRRPVTQWKKESYDCAVVCGYPACEDGKPSRIMRTRVERAVELWKAGRVGLLLFSGGAAANSFVEADVMKEYAEALGAEPDAILTERRSVSTYHNMKYSREVMEEHGLKDCVVVTNRWHLRKADHYARKFGLDYVMCPARDGEGRGKALCRQAATNLHMYLNLYRGYC</sequence>
<evidence type="ECO:0000313" key="2">
    <source>
        <dbReference type="EMBL" id="HIW83226.1"/>
    </source>
</evidence>
<protein>
    <submittedName>
        <fullName evidence="2">YdcF family protein</fullName>
    </submittedName>
</protein>
<evidence type="ECO:0000259" key="1">
    <source>
        <dbReference type="Pfam" id="PF02698"/>
    </source>
</evidence>
<dbReference type="PANTHER" id="PTHR30336">
    <property type="entry name" value="INNER MEMBRANE PROTEIN, PROBABLE PERMEASE"/>
    <property type="match status" value="1"/>
</dbReference>
<accession>A0A9D1R7L7</accession>
<dbReference type="Gene3D" id="3.40.50.620">
    <property type="entry name" value="HUPs"/>
    <property type="match status" value="1"/>
</dbReference>
<dbReference type="CDD" id="cd06259">
    <property type="entry name" value="YdcF-like"/>
    <property type="match status" value="1"/>
</dbReference>
<dbReference type="GO" id="GO:0005886">
    <property type="term" value="C:plasma membrane"/>
    <property type="evidence" value="ECO:0007669"/>
    <property type="project" value="TreeGrafter"/>
</dbReference>
<dbReference type="Pfam" id="PF02698">
    <property type="entry name" value="DUF218"/>
    <property type="match status" value="1"/>
</dbReference>
<feature type="domain" description="DUF218" evidence="1">
    <location>
        <begin position="40"/>
        <end position="173"/>
    </location>
</feature>
<dbReference type="Proteomes" id="UP000824263">
    <property type="component" value="Unassembled WGS sequence"/>
</dbReference>
<dbReference type="InterPro" id="IPR051599">
    <property type="entry name" value="Cell_Envelope_Assoc"/>
</dbReference>
<dbReference type="PANTHER" id="PTHR30336:SF20">
    <property type="entry name" value="DUF218 DOMAIN-CONTAINING PROTEIN"/>
    <property type="match status" value="1"/>
</dbReference>
<dbReference type="InterPro" id="IPR014729">
    <property type="entry name" value="Rossmann-like_a/b/a_fold"/>
</dbReference>
<organism evidence="2 3">
    <name type="scientific">Candidatus Dorea gallistercoris</name>
    <dbReference type="NCBI Taxonomy" id="2838542"/>
    <lineage>
        <taxon>Bacteria</taxon>
        <taxon>Bacillati</taxon>
        <taxon>Bacillota</taxon>
        <taxon>Clostridia</taxon>
        <taxon>Lachnospirales</taxon>
        <taxon>Lachnospiraceae</taxon>
        <taxon>Dorea</taxon>
    </lineage>
</organism>
<evidence type="ECO:0000313" key="3">
    <source>
        <dbReference type="Proteomes" id="UP000824263"/>
    </source>
</evidence>